<evidence type="ECO:0000256" key="8">
    <source>
        <dbReference type="SAM" id="Phobius"/>
    </source>
</evidence>
<accession>A0A4U0NBA8</accession>
<keyword evidence="6 8" id="KW-0472">Membrane</keyword>
<organism evidence="9 10">
    <name type="scientific">Streptomyces piniterrae</name>
    <dbReference type="NCBI Taxonomy" id="2571125"/>
    <lineage>
        <taxon>Bacteria</taxon>
        <taxon>Bacillati</taxon>
        <taxon>Actinomycetota</taxon>
        <taxon>Actinomycetes</taxon>
        <taxon>Kitasatosporales</taxon>
        <taxon>Streptomycetaceae</taxon>
        <taxon>Streptomyces</taxon>
    </lineage>
</organism>
<evidence type="ECO:0000256" key="4">
    <source>
        <dbReference type="ARBA" id="ARBA00022692"/>
    </source>
</evidence>
<feature type="transmembrane region" description="Helical" evidence="8">
    <location>
        <begin position="168"/>
        <end position="189"/>
    </location>
</feature>
<evidence type="ECO:0000256" key="6">
    <source>
        <dbReference type="ARBA" id="ARBA00023136"/>
    </source>
</evidence>
<feature type="transmembrane region" description="Helical" evidence="8">
    <location>
        <begin position="35"/>
        <end position="54"/>
    </location>
</feature>
<protein>
    <submittedName>
        <fullName evidence="9">Urea transporter</fullName>
    </submittedName>
</protein>
<feature type="site" description="Important for channel permeability" evidence="7">
    <location>
        <position position="277"/>
    </location>
</feature>
<evidence type="ECO:0000256" key="7">
    <source>
        <dbReference type="PIRSR" id="PIRSR016502-1"/>
    </source>
</evidence>
<dbReference type="InterPro" id="IPR004937">
    <property type="entry name" value="Urea_transporter"/>
</dbReference>
<evidence type="ECO:0000256" key="5">
    <source>
        <dbReference type="ARBA" id="ARBA00022989"/>
    </source>
</evidence>
<evidence type="ECO:0000256" key="1">
    <source>
        <dbReference type="ARBA" id="ARBA00004651"/>
    </source>
</evidence>
<comment type="subcellular location">
    <subcellularLocation>
        <location evidence="1">Cell membrane</location>
        <topology evidence="1">Multi-pass membrane protein</topology>
    </subcellularLocation>
</comment>
<dbReference type="PANTHER" id="PTHR10464:SF4">
    <property type="entry name" value="UREA TRANSPORTER"/>
    <property type="match status" value="1"/>
</dbReference>
<feature type="transmembrane region" description="Helical" evidence="8">
    <location>
        <begin position="61"/>
        <end position="80"/>
    </location>
</feature>
<keyword evidence="3" id="KW-1003">Cell membrane</keyword>
<keyword evidence="5 8" id="KW-1133">Transmembrane helix</keyword>
<feature type="transmembrane region" description="Helical" evidence="8">
    <location>
        <begin position="248"/>
        <end position="270"/>
    </location>
</feature>
<dbReference type="Pfam" id="PF03253">
    <property type="entry name" value="UT"/>
    <property type="match status" value="1"/>
</dbReference>
<dbReference type="OrthoDB" id="3672812at2"/>
<dbReference type="GO" id="GO:0015204">
    <property type="term" value="F:urea transmembrane transporter activity"/>
    <property type="evidence" value="ECO:0007669"/>
    <property type="project" value="InterPro"/>
</dbReference>
<dbReference type="EMBL" id="SUMB01000007">
    <property type="protein sequence ID" value="TJZ51231.1"/>
    <property type="molecule type" value="Genomic_DNA"/>
</dbReference>
<evidence type="ECO:0000313" key="10">
    <source>
        <dbReference type="Proteomes" id="UP000308697"/>
    </source>
</evidence>
<evidence type="ECO:0000313" key="9">
    <source>
        <dbReference type="EMBL" id="TJZ51231.1"/>
    </source>
</evidence>
<dbReference type="Proteomes" id="UP000308697">
    <property type="component" value="Unassembled WGS sequence"/>
</dbReference>
<evidence type="ECO:0000256" key="3">
    <source>
        <dbReference type="ARBA" id="ARBA00022475"/>
    </source>
</evidence>
<dbReference type="PANTHER" id="PTHR10464">
    <property type="entry name" value="UREA TRANSPORTER"/>
    <property type="match status" value="1"/>
</dbReference>
<dbReference type="AlphaFoldDB" id="A0A4U0NBA8"/>
<feature type="transmembrane region" description="Helical" evidence="8">
    <location>
        <begin position="7"/>
        <end position="29"/>
    </location>
</feature>
<sequence length="301" mass="31134">MAQLARGFAQLSLQANVWAGGLILLALFVDSWQTGVFALLGTVVSTTTAYALGVDKSSIDIGLQGFSGCLIGIALLIFLGHHPSTYLLAVGGAVLCVLLFAALSALLAPWSIPVLTAPFCIVCGVVVIAAPAFTRVWHGGSPAALPVRATADVHYSWTDLWQGFFTNISQVGLSAHWHVGVIMLMALFVAGLRPGLAATLGSAVAVLVAWALGAPPGAVAAGVYGYNGVLVAIALGTIFLTGTVSSTLYTLAGVATSTVLTAALNAYFTPFGGRTLTWPFIVTTWLFLASVPSFSRIRRAV</sequence>
<name>A0A4U0NBA8_9ACTN</name>
<keyword evidence="10" id="KW-1185">Reference proteome</keyword>
<feature type="transmembrane region" description="Helical" evidence="8">
    <location>
        <begin position="196"/>
        <end position="213"/>
    </location>
</feature>
<gene>
    <name evidence="9" type="ORF">FCH28_20530</name>
</gene>
<dbReference type="PIRSF" id="PIRSF016502">
    <property type="entry name" value="Urea_transporter"/>
    <property type="match status" value="1"/>
</dbReference>
<feature type="transmembrane region" description="Helical" evidence="8">
    <location>
        <begin position="114"/>
        <end position="133"/>
    </location>
</feature>
<keyword evidence="4 8" id="KW-0812">Transmembrane</keyword>
<comment type="caution">
    <text evidence="9">The sequence shown here is derived from an EMBL/GenBank/DDBJ whole genome shotgun (WGS) entry which is preliminary data.</text>
</comment>
<proteinExistence type="inferred from homology"/>
<comment type="similarity">
    <text evidence="2">Belongs to the urea transporter family.</text>
</comment>
<evidence type="ECO:0000256" key="2">
    <source>
        <dbReference type="ARBA" id="ARBA00005914"/>
    </source>
</evidence>
<dbReference type="InterPro" id="IPR029020">
    <property type="entry name" value="Ammonium/urea_transptr"/>
</dbReference>
<feature type="transmembrane region" description="Helical" evidence="8">
    <location>
        <begin position="276"/>
        <end position="295"/>
    </location>
</feature>
<reference evidence="9 10" key="1">
    <citation type="submission" date="2019-04" db="EMBL/GenBank/DDBJ databases">
        <title>Streptomyces piniterrae sp. nov., a heliquinomycin-producing actinomycete isolated from rhizosphere soil of Pinus yunnanensis.</title>
        <authorList>
            <person name="Zhuang X."/>
            <person name="Zhao J."/>
        </authorList>
    </citation>
    <scope>NUCLEOTIDE SEQUENCE [LARGE SCALE GENOMIC DNA]</scope>
    <source>
        <strain evidence="10">jys28</strain>
    </source>
</reference>
<feature type="transmembrane region" description="Helical" evidence="8">
    <location>
        <begin position="86"/>
        <end position="107"/>
    </location>
</feature>
<dbReference type="GO" id="GO:0005886">
    <property type="term" value="C:plasma membrane"/>
    <property type="evidence" value="ECO:0007669"/>
    <property type="project" value="UniProtKB-SubCell"/>
</dbReference>
<dbReference type="Gene3D" id="1.10.3430.10">
    <property type="entry name" value="Ammonium transporter AmtB like domains"/>
    <property type="match status" value="1"/>
</dbReference>
<feature type="transmembrane region" description="Helical" evidence="8">
    <location>
        <begin position="219"/>
        <end position="241"/>
    </location>
</feature>